<sequence>MAAAAPIIPQRKPSGPRPSGPIMLFIRLSFRLILLACFAFAGGFGWFVNDALRPPGYLPHADGIVALTGGAGRIDTSLNLLARNQGEKLLISGVDTQTTLGELLPPTAPPALAERITLGYQARSTIGNATETAVWVADNHITSLIVVTASYHMRRALLELSRTLPDVTLYPYPVLPPAMEHPLRRSSLRLLALEYLKWLGALGGFTSPSLSRALHS</sequence>
<dbReference type="Proteomes" id="UP000093796">
    <property type="component" value="Unassembled WGS sequence"/>
</dbReference>
<reference evidence="3 4" key="1">
    <citation type="submission" date="2016-05" db="EMBL/GenBank/DDBJ databases">
        <title>Genome sequencing of Acetobacter pasteurianus strain SRCM100623.</title>
        <authorList>
            <person name="Song Y.R."/>
        </authorList>
    </citation>
    <scope>NUCLEOTIDE SEQUENCE [LARGE SCALE GENOMIC DNA]</scope>
    <source>
        <strain evidence="3 4">SRCM100623</strain>
    </source>
</reference>
<dbReference type="AlphaFoldDB" id="A0A1A0DDF0"/>
<keyword evidence="1" id="KW-0472">Membrane</keyword>
<dbReference type="EMBL" id="LYUD01000099">
    <property type="protein sequence ID" value="OAZ72886.1"/>
    <property type="molecule type" value="Genomic_DNA"/>
</dbReference>
<proteinExistence type="predicted"/>
<comment type="caution">
    <text evidence="3">The sequence shown here is derived from an EMBL/GenBank/DDBJ whole genome shotgun (WGS) entry which is preliminary data.</text>
</comment>
<feature type="domain" description="DUF218" evidence="2">
    <location>
        <begin position="62"/>
        <end position="185"/>
    </location>
</feature>
<dbReference type="CDD" id="cd06259">
    <property type="entry name" value="YdcF-like"/>
    <property type="match status" value="1"/>
</dbReference>
<gene>
    <name evidence="3" type="ORF">SRCM100623_01429</name>
</gene>
<organism evidence="3 4">
    <name type="scientific">Acetobacter pasteurianus</name>
    <name type="common">Acetobacter turbidans</name>
    <dbReference type="NCBI Taxonomy" id="438"/>
    <lineage>
        <taxon>Bacteria</taxon>
        <taxon>Pseudomonadati</taxon>
        <taxon>Pseudomonadota</taxon>
        <taxon>Alphaproteobacteria</taxon>
        <taxon>Acetobacterales</taxon>
        <taxon>Acetobacteraceae</taxon>
        <taxon>Acetobacter</taxon>
    </lineage>
</organism>
<name>A0A1A0DDF0_ACEPA</name>
<keyword evidence="1" id="KW-0812">Transmembrane</keyword>
<feature type="transmembrane region" description="Helical" evidence="1">
    <location>
        <begin position="22"/>
        <end position="48"/>
    </location>
</feature>
<accession>A0A1A0DDF0</accession>
<evidence type="ECO:0000313" key="3">
    <source>
        <dbReference type="EMBL" id="OAZ72886.1"/>
    </source>
</evidence>
<keyword evidence="1" id="KW-1133">Transmembrane helix</keyword>
<dbReference type="InterPro" id="IPR003848">
    <property type="entry name" value="DUF218"/>
</dbReference>
<evidence type="ECO:0000313" key="4">
    <source>
        <dbReference type="Proteomes" id="UP000093796"/>
    </source>
</evidence>
<dbReference type="Pfam" id="PF02698">
    <property type="entry name" value="DUF218"/>
    <property type="match status" value="1"/>
</dbReference>
<protein>
    <recommendedName>
        <fullName evidence="2">DUF218 domain-containing protein</fullName>
    </recommendedName>
</protein>
<dbReference type="eggNOG" id="COG1434">
    <property type="taxonomic scope" value="Bacteria"/>
</dbReference>
<evidence type="ECO:0000256" key="1">
    <source>
        <dbReference type="SAM" id="Phobius"/>
    </source>
</evidence>
<dbReference type="PATRIC" id="fig|438.15.peg.1612"/>
<evidence type="ECO:0000259" key="2">
    <source>
        <dbReference type="Pfam" id="PF02698"/>
    </source>
</evidence>